<feature type="compositionally biased region" description="Basic residues" evidence="1">
    <location>
        <begin position="7"/>
        <end position="22"/>
    </location>
</feature>
<name>E5B4C7_ERWAM</name>
<dbReference type="AlphaFoldDB" id="E5B4C7"/>
<proteinExistence type="predicted"/>
<sequence length="37" mass="4030">MPGGVAKNRHHRLTACVRRRHPAGGLLASQRVKPGFP</sequence>
<protein>
    <submittedName>
        <fullName evidence="2">Uncharacterized protein</fullName>
    </submittedName>
</protein>
<dbReference type="EMBL" id="FR719190">
    <property type="protein sequence ID" value="CBX80330.1"/>
    <property type="molecule type" value="Genomic_DNA"/>
</dbReference>
<evidence type="ECO:0000313" key="2">
    <source>
        <dbReference type="EMBL" id="CBX80330.1"/>
    </source>
</evidence>
<gene>
    <name evidence="2" type="ORF">EAIL5_1510</name>
</gene>
<accession>E5B4C7</accession>
<feature type="region of interest" description="Disordered" evidence="1">
    <location>
        <begin position="1"/>
        <end position="37"/>
    </location>
</feature>
<evidence type="ECO:0000256" key="1">
    <source>
        <dbReference type="SAM" id="MobiDB-lite"/>
    </source>
</evidence>
<organism evidence="2">
    <name type="scientific">Erwinia amylovora ATCC BAA-2158</name>
    <dbReference type="NCBI Taxonomy" id="889211"/>
    <lineage>
        <taxon>Bacteria</taxon>
        <taxon>Pseudomonadati</taxon>
        <taxon>Pseudomonadota</taxon>
        <taxon>Gammaproteobacteria</taxon>
        <taxon>Enterobacterales</taxon>
        <taxon>Erwiniaceae</taxon>
        <taxon>Erwinia</taxon>
    </lineage>
</organism>
<reference evidence="2" key="1">
    <citation type="journal article" date="2011" name="J. Bacteriol.">
        <title>Genome Sequence of an Erwinia amylovora Strain with Pathogenicity Restricted to Rubus Plants.</title>
        <authorList>
            <person name="Powney R."/>
            <person name="Smits T.H."/>
            <person name="Sawbridge T."/>
            <person name="Frey B."/>
            <person name="Blom J."/>
            <person name="Frey J.E."/>
            <person name="Plummer K.M."/>
            <person name="Beer S.V."/>
            <person name="Luck J."/>
            <person name="Duffy B."/>
            <person name="Rodoni B."/>
        </authorList>
    </citation>
    <scope>NUCLEOTIDE SEQUENCE</scope>
    <source>
        <strain evidence="2">ATCC BAA-2158</strain>
    </source>
</reference>